<accession>A0A934QG38</accession>
<proteinExistence type="predicted"/>
<sequence>MSGNSRRTLELVYSNGRPVGVVEPETENGHGQHRDTDDTTRAIERFLTYLYGELKTSEKRHAAHLVGAAILALRDEFDGEEGGQVHP</sequence>
<dbReference type="EMBL" id="NRRE01000008">
    <property type="protein sequence ID" value="MBK1695900.1"/>
    <property type="molecule type" value="Genomic_DNA"/>
</dbReference>
<dbReference type="Proteomes" id="UP000778970">
    <property type="component" value="Unassembled WGS sequence"/>
</dbReference>
<reference evidence="2" key="1">
    <citation type="submission" date="2017-08" db="EMBL/GenBank/DDBJ databases">
        <authorList>
            <person name="Imhoff J.F."/>
            <person name="Rahn T."/>
            <person name="Kuenzel S."/>
            <person name="Neulinger S.C."/>
        </authorList>
    </citation>
    <scope>NUCLEOTIDE SEQUENCE</scope>
    <source>
        <strain evidence="2">DSM 9154</strain>
    </source>
</reference>
<comment type="caution">
    <text evidence="2">The sequence shown here is derived from an EMBL/GenBank/DDBJ whole genome shotgun (WGS) entry which is preliminary data.</text>
</comment>
<protein>
    <submittedName>
        <fullName evidence="2">Uncharacterized protein</fullName>
    </submittedName>
</protein>
<evidence type="ECO:0000313" key="3">
    <source>
        <dbReference type="Proteomes" id="UP000778970"/>
    </source>
</evidence>
<feature type="region of interest" description="Disordered" evidence="1">
    <location>
        <begin position="1"/>
        <end position="39"/>
    </location>
</feature>
<feature type="compositionally biased region" description="Basic and acidic residues" evidence="1">
    <location>
        <begin position="27"/>
        <end position="39"/>
    </location>
</feature>
<dbReference type="AlphaFoldDB" id="A0A934QG38"/>
<organism evidence="2 3">
    <name type="scientific">Rhodovibrio salinarum</name>
    <dbReference type="NCBI Taxonomy" id="1087"/>
    <lineage>
        <taxon>Bacteria</taxon>
        <taxon>Pseudomonadati</taxon>
        <taxon>Pseudomonadota</taxon>
        <taxon>Alphaproteobacteria</taxon>
        <taxon>Rhodospirillales</taxon>
        <taxon>Rhodovibrionaceae</taxon>
        <taxon>Rhodovibrio</taxon>
    </lineage>
</organism>
<keyword evidence="3" id="KW-1185">Reference proteome</keyword>
<evidence type="ECO:0000313" key="2">
    <source>
        <dbReference type="EMBL" id="MBK1695900.1"/>
    </source>
</evidence>
<gene>
    <name evidence="2" type="ORF">CKO21_01390</name>
</gene>
<reference evidence="2" key="2">
    <citation type="journal article" date="2020" name="Microorganisms">
        <title>Osmotic Adaptation and Compatible Solute Biosynthesis of Phototrophic Bacteria as Revealed from Genome Analyses.</title>
        <authorList>
            <person name="Imhoff J.F."/>
            <person name="Rahn T."/>
            <person name="Kunzel S."/>
            <person name="Keller A."/>
            <person name="Neulinger S.C."/>
        </authorList>
    </citation>
    <scope>NUCLEOTIDE SEQUENCE</scope>
    <source>
        <strain evidence="2">DSM 9154</strain>
    </source>
</reference>
<evidence type="ECO:0000256" key="1">
    <source>
        <dbReference type="SAM" id="MobiDB-lite"/>
    </source>
</evidence>
<name>A0A934QG38_9PROT</name>
<dbReference type="RefSeq" id="WP_027287605.1">
    <property type="nucleotide sequence ID" value="NZ_NRRE01000008.1"/>
</dbReference>